<feature type="region of interest" description="Disordered" evidence="1">
    <location>
        <begin position="83"/>
        <end position="102"/>
    </location>
</feature>
<proteinExistence type="predicted"/>
<sequence>MDFLESKLKRTTTAKRLEPFFYSIKRAQEDPGVPSPRLEIVQQTKLPLTLKIEKNNPLSKQENSSVPVSACIDLPPRRKNRYNTIDSSKKHPNLQNLTKPGPFIDLHTPKSSKNCIEIPLDFTNSLSSSLKKGKDDTFSKVCEKYEGHCQTPKFDGVGESPKRFDGICEISASKEMSFHDEIIKTNFHEKHRSDVCRGQLQCWHSSSYDMDKSEGSIIYNSPDRLTQQPKVLQIKSPKPQLPSVQDYSLETEKVDSPNNNNKVECYDIQSIPERNDNIRHHTRDPTSNGTEISLMTFDEALSKFNSLPAVYVEISLWYKDCYYYMTCGLSHKGDMNQESQELCEKVIIFAYSGFTACNVFHARLLVSVFNALQALKEGKGEWVDVGFSSNNPYENDLTHDIAAFGLILILFVDKYIHLFLQEMIEYCLSHDIAFIPLAFDIADIAILALRKRKLNPLINESQKCLEVVFFFYAGCLAQWFLYHKSFNSQHTEVNEIVEKIALSDPKSLINLATKYLQNEM</sequence>
<dbReference type="Proteomes" id="UP000187209">
    <property type="component" value="Unassembled WGS sequence"/>
</dbReference>
<evidence type="ECO:0000313" key="3">
    <source>
        <dbReference type="Proteomes" id="UP000187209"/>
    </source>
</evidence>
<dbReference type="EMBL" id="MPUH01001219">
    <property type="protein sequence ID" value="OMJ69265.1"/>
    <property type="molecule type" value="Genomic_DNA"/>
</dbReference>
<organism evidence="2 3">
    <name type="scientific">Stentor coeruleus</name>
    <dbReference type="NCBI Taxonomy" id="5963"/>
    <lineage>
        <taxon>Eukaryota</taxon>
        <taxon>Sar</taxon>
        <taxon>Alveolata</taxon>
        <taxon>Ciliophora</taxon>
        <taxon>Postciliodesmatophora</taxon>
        <taxon>Heterotrichea</taxon>
        <taxon>Heterotrichida</taxon>
        <taxon>Stentoridae</taxon>
        <taxon>Stentor</taxon>
    </lineage>
</organism>
<gene>
    <name evidence="2" type="ORF">SteCoe_33052</name>
</gene>
<evidence type="ECO:0000313" key="2">
    <source>
        <dbReference type="EMBL" id="OMJ69265.1"/>
    </source>
</evidence>
<comment type="caution">
    <text evidence="2">The sequence shown here is derived from an EMBL/GenBank/DDBJ whole genome shotgun (WGS) entry which is preliminary data.</text>
</comment>
<evidence type="ECO:0008006" key="4">
    <source>
        <dbReference type="Google" id="ProtNLM"/>
    </source>
</evidence>
<dbReference type="OrthoDB" id="327872at2759"/>
<evidence type="ECO:0000256" key="1">
    <source>
        <dbReference type="SAM" id="MobiDB-lite"/>
    </source>
</evidence>
<dbReference type="AlphaFoldDB" id="A0A1R2AXT4"/>
<reference evidence="2 3" key="1">
    <citation type="submission" date="2016-11" db="EMBL/GenBank/DDBJ databases">
        <title>The macronuclear genome of Stentor coeruleus: a giant cell with tiny introns.</title>
        <authorList>
            <person name="Slabodnick M."/>
            <person name="Ruby J.G."/>
            <person name="Reiff S.B."/>
            <person name="Swart E.C."/>
            <person name="Gosai S."/>
            <person name="Prabakaran S."/>
            <person name="Witkowska E."/>
            <person name="Larue G.E."/>
            <person name="Fisher S."/>
            <person name="Freeman R.M."/>
            <person name="Gunawardena J."/>
            <person name="Chu W."/>
            <person name="Stover N.A."/>
            <person name="Gregory B.D."/>
            <person name="Nowacki M."/>
            <person name="Derisi J."/>
            <person name="Roy S.W."/>
            <person name="Marshall W.F."/>
            <person name="Sood P."/>
        </authorList>
    </citation>
    <scope>NUCLEOTIDE SEQUENCE [LARGE SCALE GENOMIC DNA]</scope>
    <source>
        <strain evidence="2">WM001</strain>
    </source>
</reference>
<name>A0A1R2AXT4_9CILI</name>
<protein>
    <recommendedName>
        <fullName evidence="4">ELMO domain-containing protein</fullName>
    </recommendedName>
</protein>
<accession>A0A1R2AXT4</accession>
<keyword evidence="3" id="KW-1185">Reference proteome</keyword>